<dbReference type="Gene3D" id="2.160.20.10">
    <property type="entry name" value="Single-stranded right-handed beta-helix, Pectin lyase-like"/>
    <property type="match status" value="1"/>
</dbReference>
<comment type="caution">
    <text evidence="2">The sequence shown here is derived from an EMBL/GenBank/DDBJ whole genome shotgun (WGS) entry which is preliminary data.</text>
</comment>
<dbReference type="AlphaFoldDB" id="A0A7C4U797"/>
<protein>
    <submittedName>
        <fullName evidence="2">Right-handed parallel beta-helix repeat-containing protein</fullName>
    </submittedName>
</protein>
<proteinExistence type="predicted"/>
<accession>A0A7C4U797</accession>
<organism evidence="2">
    <name type="scientific">candidate division WOR-3 bacterium</name>
    <dbReference type="NCBI Taxonomy" id="2052148"/>
    <lineage>
        <taxon>Bacteria</taxon>
        <taxon>Bacteria division WOR-3</taxon>
    </lineage>
</organism>
<dbReference type="InterPro" id="IPR006626">
    <property type="entry name" value="PbH1"/>
</dbReference>
<dbReference type="Pfam" id="PF13229">
    <property type="entry name" value="Beta_helix"/>
    <property type="match status" value="1"/>
</dbReference>
<evidence type="ECO:0000259" key="1">
    <source>
        <dbReference type="Pfam" id="PF13229"/>
    </source>
</evidence>
<dbReference type="NCBIfam" id="NF041518">
    <property type="entry name" value="choice_anch_Q"/>
    <property type="match status" value="1"/>
</dbReference>
<reference evidence="2" key="1">
    <citation type="journal article" date="2020" name="mSystems">
        <title>Genome- and Community-Level Interaction Insights into Carbon Utilization and Element Cycling Functions of Hydrothermarchaeota in Hydrothermal Sediment.</title>
        <authorList>
            <person name="Zhou Z."/>
            <person name="Liu Y."/>
            <person name="Xu W."/>
            <person name="Pan J."/>
            <person name="Luo Z.H."/>
            <person name="Li M."/>
        </authorList>
    </citation>
    <scope>NUCLEOTIDE SEQUENCE [LARGE SCALE GENOMIC DNA]</scope>
    <source>
        <strain evidence="2">SpSt-780</strain>
    </source>
</reference>
<dbReference type="EMBL" id="DTHG01000063">
    <property type="protein sequence ID" value="HGW91876.1"/>
    <property type="molecule type" value="Genomic_DNA"/>
</dbReference>
<dbReference type="InterPro" id="IPR039448">
    <property type="entry name" value="Beta_helix"/>
</dbReference>
<name>A0A7C4U797_UNCW3</name>
<dbReference type="SUPFAM" id="SSF51126">
    <property type="entry name" value="Pectin lyase-like"/>
    <property type="match status" value="1"/>
</dbReference>
<sequence>MKKFYLFLFILFVAFGCGGNKEKYHYDYILETDEDIIRPVSGTPEKWVYIIGGNLTGTYYVSPDGNNSNDGTREHPWGTPAFGASQISPGDTLVILPDSNRTRPILAGSDNLLTAIDLSGKSYVWIENLEITHNDNLSKEGKYFRDGIEILGEPSHHITLKNLYIHHIDEFGMNFQDVDTLNIIDCRIEYCGFGGLGGPAPEAGGWRNVVIRGCTLSYSGHYYQGTDGSSRPYDRPDGFGIEASSGPILIEKTIASHNYGDGLDSKAENTTISQCIVSNNSCDGVKLWGDNSKVINTLIYGRGDRNPEQTPWSPLLIHCEYKQNAKFEIINVTIDDTAGNNYLFYAQYDSGLPPIEITMKNTILCGRGGNSPVFVRGNCTFNALNNLFYLPRNEIILIYGDSTYTSSNIDKFGTGNIYGNPLFLKTAWGIEGDYHLSNGSPGIDRGTSDGSPVIDLDGNTRPIGAGIDIGCYER</sequence>
<dbReference type="SMART" id="SM00710">
    <property type="entry name" value="PbH1"/>
    <property type="match status" value="4"/>
</dbReference>
<dbReference type="PROSITE" id="PS51257">
    <property type="entry name" value="PROKAR_LIPOPROTEIN"/>
    <property type="match status" value="1"/>
</dbReference>
<evidence type="ECO:0000313" key="2">
    <source>
        <dbReference type="EMBL" id="HGW91876.1"/>
    </source>
</evidence>
<dbReference type="InterPro" id="IPR012334">
    <property type="entry name" value="Pectin_lyas_fold"/>
</dbReference>
<feature type="domain" description="Right handed beta helix" evidence="1">
    <location>
        <begin position="110"/>
        <end position="219"/>
    </location>
</feature>
<dbReference type="InterPro" id="IPR011050">
    <property type="entry name" value="Pectin_lyase_fold/virulence"/>
</dbReference>
<gene>
    <name evidence="2" type="ORF">ENV67_04970</name>
</gene>
<dbReference type="InterPro" id="IPR059226">
    <property type="entry name" value="Choice_anch_Q_dom"/>
</dbReference>